<dbReference type="EMBL" id="RBAH01000020">
    <property type="protein sequence ID" value="RKN77096.1"/>
    <property type="molecule type" value="Genomic_DNA"/>
</dbReference>
<keyword evidence="1" id="KW-0812">Transmembrane</keyword>
<reference evidence="2 3" key="1">
    <citation type="journal article" date="2007" name="Int. J. Syst. Evol. Microbiol.">
        <title>Paenibacillus ginsengarvi sp. nov., isolated from soil from ginseng cultivation.</title>
        <authorList>
            <person name="Yoon M.H."/>
            <person name="Ten L.N."/>
            <person name="Im W.T."/>
        </authorList>
    </citation>
    <scope>NUCLEOTIDE SEQUENCE [LARGE SCALE GENOMIC DNA]</scope>
    <source>
        <strain evidence="2 3">KCTC 13059</strain>
    </source>
</reference>
<name>A0A3B0C094_9BACL</name>
<evidence type="ECO:0000256" key="1">
    <source>
        <dbReference type="SAM" id="Phobius"/>
    </source>
</evidence>
<evidence type="ECO:0000313" key="2">
    <source>
        <dbReference type="EMBL" id="RKN77096.1"/>
    </source>
</evidence>
<proteinExistence type="predicted"/>
<dbReference type="Proteomes" id="UP000282311">
    <property type="component" value="Unassembled WGS sequence"/>
</dbReference>
<sequence length="91" mass="10197">MFKSSCPIVFLYYGSICKSVEQRKCNTTNPKVQDSARVLFRIALLIVSDIGIILFAIETTSNPCMMNLKPSLGNLSTFLKKGIRPHALKKF</sequence>
<dbReference type="AlphaFoldDB" id="A0A3B0C094"/>
<evidence type="ECO:0000313" key="3">
    <source>
        <dbReference type="Proteomes" id="UP000282311"/>
    </source>
</evidence>
<keyword evidence="1" id="KW-1133">Transmembrane helix</keyword>
<feature type="transmembrane region" description="Helical" evidence="1">
    <location>
        <begin position="38"/>
        <end position="57"/>
    </location>
</feature>
<protein>
    <submittedName>
        <fullName evidence="2">Uncharacterized protein</fullName>
    </submittedName>
</protein>
<keyword evidence="1" id="KW-0472">Membrane</keyword>
<comment type="caution">
    <text evidence="2">The sequence shown here is derived from an EMBL/GenBank/DDBJ whole genome shotgun (WGS) entry which is preliminary data.</text>
</comment>
<organism evidence="2 3">
    <name type="scientific">Paenibacillus ginsengarvi</name>
    <dbReference type="NCBI Taxonomy" id="400777"/>
    <lineage>
        <taxon>Bacteria</taxon>
        <taxon>Bacillati</taxon>
        <taxon>Bacillota</taxon>
        <taxon>Bacilli</taxon>
        <taxon>Bacillales</taxon>
        <taxon>Paenibacillaceae</taxon>
        <taxon>Paenibacillus</taxon>
    </lineage>
</organism>
<accession>A0A3B0C094</accession>
<gene>
    <name evidence="2" type="ORF">D7M11_24045</name>
</gene>
<keyword evidence="3" id="KW-1185">Reference proteome</keyword>